<dbReference type="Pfam" id="PF13456">
    <property type="entry name" value="RVT_3"/>
    <property type="match status" value="1"/>
</dbReference>
<dbReference type="InterPro" id="IPR052929">
    <property type="entry name" value="RNase_H-like_EbsB-rel"/>
</dbReference>
<dbReference type="SUPFAM" id="SSF53098">
    <property type="entry name" value="Ribonuclease H-like"/>
    <property type="match status" value="1"/>
</dbReference>
<name>A0A377FU50_9BACL</name>
<dbReference type="InterPro" id="IPR036397">
    <property type="entry name" value="RNaseH_sf"/>
</dbReference>
<dbReference type="InterPro" id="IPR002156">
    <property type="entry name" value="RNaseH_domain"/>
</dbReference>
<dbReference type="GO" id="GO:0004523">
    <property type="term" value="F:RNA-DNA hybrid ribonuclease activity"/>
    <property type="evidence" value="ECO:0007669"/>
    <property type="project" value="InterPro"/>
</dbReference>
<dbReference type="AlphaFoldDB" id="A0A377FU50"/>
<dbReference type="STRING" id="1397694.GCA_000702585_02145"/>
<dbReference type="Proteomes" id="UP000254060">
    <property type="component" value="Unassembled WGS sequence"/>
</dbReference>
<gene>
    <name evidence="2" type="primary">rnhA</name>
    <name evidence="2" type="ORF">NCTC13163_01648</name>
</gene>
<dbReference type="Gene3D" id="3.30.420.10">
    <property type="entry name" value="Ribonuclease H-like superfamily/Ribonuclease H"/>
    <property type="match status" value="1"/>
</dbReference>
<organism evidence="2 3">
    <name type="scientific">Exiguobacterium aurantiacum</name>
    <dbReference type="NCBI Taxonomy" id="33987"/>
    <lineage>
        <taxon>Bacteria</taxon>
        <taxon>Bacillati</taxon>
        <taxon>Bacillota</taxon>
        <taxon>Bacilli</taxon>
        <taxon>Bacillales</taxon>
        <taxon>Bacillales Family XII. Incertae Sedis</taxon>
        <taxon>Exiguobacterium</taxon>
    </lineage>
</organism>
<evidence type="ECO:0000313" key="2">
    <source>
        <dbReference type="EMBL" id="STO08278.1"/>
    </source>
</evidence>
<dbReference type="OrthoDB" id="7845843at2"/>
<evidence type="ECO:0000259" key="1">
    <source>
        <dbReference type="Pfam" id="PF13456"/>
    </source>
</evidence>
<protein>
    <submittedName>
        <fullName evidence="2">14.7 kDa ribonuclease H-like protein</fullName>
    </submittedName>
</protein>
<dbReference type="GO" id="GO:0003676">
    <property type="term" value="F:nucleic acid binding"/>
    <property type="evidence" value="ECO:0007669"/>
    <property type="project" value="InterPro"/>
</dbReference>
<reference evidence="2 3" key="1">
    <citation type="submission" date="2018-06" db="EMBL/GenBank/DDBJ databases">
        <authorList>
            <consortium name="Pathogen Informatics"/>
            <person name="Doyle S."/>
        </authorList>
    </citation>
    <scope>NUCLEOTIDE SEQUENCE [LARGE SCALE GENOMIC DNA]</scope>
    <source>
        <strain evidence="2 3">NCTC13163</strain>
    </source>
</reference>
<dbReference type="PANTHER" id="PTHR47074">
    <property type="entry name" value="BNAC02G40300D PROTEIN"/>
    <property type="match status" value="1"/>
</dbReference>
<proteinExistence type="predicted"/>
<dbReference type="EMBL" id="UGGP01000001">
    <property type="protein sequence ID" value="STO08278.1"/>
    <property type="molecule type" value="Genomic_DNA"/>
</dbReference>
<dbReference type="InterPro" id="IPR012337">
    <property type="entry name" value="RNaseH-like_sf"/>
</dbReference>
<sequence>MVHIYFDAATNQQTSEVGLGVWMKTSDGTVSIHTHKTSGLTSVQAELAALRFALEQAHRLHGETTFMIHSDAETIVRALEQRFLKDRSVKPLFLEVLIAYDELPVTFIKWVPRSENKADRVAKQALSRE</sequence>
<dbReference type="RefSeq" id="WP_029335203.1">
    <property type="nucleotide sequence ID" value="NZ_UGGP01000001.1"/>
</dbReference>
<feature type="domain" description="RNase H type-1" evidence="1">
    <location>
        <begin position="6"/>
        <end position="124"/>
    </location>
</feature>
<dbReference type="PANTHER" id="PTHR47074:SF49">
    <property type="entry name" value="POLYNUCLEOTIDYL TRANSFERASE, RIBONUCLEASE H-LIKE SUPERFAMILY PROTEIN"/>
    <property type="match status" value="1"/>
</dbReference>
<accession>A0A377FU50</accession>
<evidence type="ECO:0000313" key="3">
    <source>
        <dbReference type="Proteomes" id="UP000254060"/>
    </source>
</evidence>